<dbReference type="InterPro" id="IPR017452">
    <property type="entry name" value="GPCR_Rhodpsn_7TM"/>
</dbReference>
<dbReference type="InterPro" id="IPR000276">
    <property type="entry name" value="GPCR_Rhodpsn"/>
</dbReference>
<comment type="subcellular location">
    <subcellularLocation>
        <location evidence="1">Cell membrane</location>
        <topology evidence="1">Multi-pass membrane protein</topology>
    </subcellularLocation>
</comment>
<evidence type="ECO:0000313" key="12">
    <source>
        <dbReference type="EMBL" id="CAH3025983.1"/>
    </source>
</evidence>
<dbReference type="SUPFAM" id="SSF81321">
    <property type="entry name" value="Family A G protein-coupled receptor-like"/>
    <property type="match status" value="1"/>
</dbReference>
<dbReference type="PRINTS" id="PR00237">
    <property type="entry name" value="GPCRRHODOPSN"/>
</dbReference>
<evidence type="ECO:0000256" key="8">
    <source>
        <dbReference type="ARBA" id="ARBA00023180"/>
    </source>
</evidence>
<feature type="transmembrane region" description="Helical" evidence="10">
    <location>
        <begin position="199"/>
        <end position="221"/>
    </location>
</feature>
<feature type="domain" description="G-protein coupled receptors family 1 profile" evidence="11">
    <location>
        <begin position="22"/>
        <end position="253"/>
    </location>
</feature>
<feature type="transmembrane region" description="Helical" evidence="10">
    <location>
        <begin position="81"/>
        <end position="103"/>
    </location>
</feature>
<dbReference type="PANTHER" id="PTHR24246">
    <property type="entry name" value="OLFACTORY RECEPTOR AND ADENOSINE RECEPTOR"/>
    <property type="match status" value="1"/>
</dbReference>
<dbReference type="Proteomes" id="UP001159427">
    <property type="component" value="Unassembled WGS sequence"/>
</dbReference>
<protein>
    <recommendedName>
        <fullName evidence="11">G-protein coupled receptors family 1 profile domain-containing protein</fullName>
    </recommendedName>
</protein>
<evidence type="ECO:0000256" key="9">
    <source>
        <dbReference type="ARBA" id="ARBA00023224"/>
    </source>
</evidence>
<keyword evidence="6 10" id="KW-0472">Membrane</keyword>
<accession>A0ABN8MD65</accession>
<sequence>MLNIEKLLSWVIIVESSLVCIGNVVTVLVFWKQRVFLKRSYYLLLNLAFADSLVGATELIHTAKAVHERAFSGSPLGILGALFWSVSLLSLVVIALERAYAVLWPLRHRVASARIYIVSIVLVWIGAVCLTMTPLTLHLTGKVGRLPSYLLTNTVILMSLCLIIVAYLAIRKRLRSTNHTFEAHNRKSFKQNVNLSRTLFLAVGLSIGLFFPATAIYTVIAFHHKKPLTDNNVLIFVATALYLGNSLVNPIVYSCRMPMFKAAVKGFLKHERCFLPPRQKCSPH</sequence>
<gene>
    <name evidence="12" type="ORF">PEVE_00027754</name>
</gene>
<keyword evidence="5" id="KW-0297">G-protein coupled receptor</keyword>
<dbReference type="Gene3D" id="1.20.1070.10">
    <property type="entry name" value="Rhodopsin 7-helix transmembrane proteins"/>
    <property type="match status" value="1"/>
</dbReference>
<evidence type="ECO:0000256" key="6">
    <source>
        <dbReference type="ARBA" id="ARBA00023136"/>
    </source>
</evidence>
<dbReference type="PANTHER" id="PTHR24246:SF27">
    <property type="entry name" value="ADENOSINE RECEPTOR, ISOFORM A"/>
    <property type="match status" value="1"/>
</dbReference>
<feature type="transmembrane region" description="Helical" evidence="10">
    <location>
        <begin position="7"/>
        <end position="31"/>
    </location>
</feature>
<name>A0ABN8MD65_9CNID</name>
<feature type="transmembrane region" description="Helical" evidence="10">
    <location>
        <begin position="115"/>
        <end position="137"/>
    </location>
</feature>
<evidence type="ECO:0000256" key="7">
    <source>
        <dbReference type="ARBA" id="ARBA00023170"/>
    </source>
</evidence>
<evidence type="ECO:0000256" key="2">
    <source>
        <dbReference type="ARBA" id="ARBA00022475"/>
    </source>
</evidence>
<feature type="transmembrane region" description="Helical" evidence="10">
    <location>
        <begin position="149"/>
        <end position="170"/>
    </location>
</feature>
<proteinExistence type="predicted"/>
<evidence type="ECO:0000313" key="13">
    <source>
        <dbReference type="Proteomes" id="UP001159427"/>
    </source>
</evidence>
<evidence type="ECO:0000256" key="3">
    <source>
        <dbReference type="ARBA" id="ARBA00022692"/>
    </source>
</evidence>
<dbReference type="CDD" id="cd00637">
    <property type="entry name" value="7tm_classA_rhodopsin-like"/>
    <property type="match status" value="1"/>
</dbReference>
<feature type="transmembrane region" description="Helical" evidence="10">
    <location>
        <begin position="233"/>
        <end position="253"/>
    </location>
</feature>
<evidence type="ECO:0000256" key="10">
    <source>
        <dbReference type="SAM" id="Phobius"/>
    </source>
</evidence>
<evidence type="ECO:0000259" key="11">
    <source>
        <dbReference type="PROSITE" id="PS50262"/>
    </source>
</evidence>
<keyword evidence="3 10" id="KW-0812">Transmembrane</keyword>
<evidence type="ECO:0000256" key="4">
    <source>
        <dbReference type="ARBA" id="ARBA00022989"/>
    </source>
</evidence>
<feature type="transmembrane region" description="Helical" evidence="10">
    <location>
        <begin position="43"/>
        <end position="61"/>
    </location>
</feature>
<organism evidence="12 13">
    <name type="scientific">Porites evermanni</name>
    <dbReference type="NCBI Taxonomy" id="104178"/>
    <lineage>
        <taxon>Eukaryota</taxon>
        <taxon>Metazoa</taxon>
        <taxon>Cnidaria</taxon>
        <taxon>Anthozoa</taxon>
        <taxon>Hexacorallia</taxon>
        <taxon>Scleractinia</taxon>
        <taxon>Fungiina</taxon>
        <taxon>Poritidae</taxon>
        <taxon>Porites</taxon>
    </lineage>
</organism>
<comment type="caution">
    <text evidence="12">The sequence shown here is derived from an EMBL/GenBank/DDBJ whole genome shotgun (WGS) entry which is preliminary data.</text>
</comment>
<evidence type="ECO:0000256" key="1">
    <source>
        <dbReference type="ARBA" id="ARBA00004651"/>
    </source>
</evidence>
<keyword evidence="13" id="KW-1185">Reference proteome</keyword>
<keyword evidence="2" id="KW-1003">Cell membrane</keyword>
<dbReference type="PROSITE" id="PS50262">
    <property type="entry name" value="G_PROTEIN_RECEP_F1_2"/>
    <property type="match status" value="1"/>
</dbReference>
<dbReference type="EMBL" id="CALNXI010000382">
    <property type="protein sequence ID" value="CAH3025983.1"/>
    <property type="molecule type" value="Genomic_DNA"/>
</dbReference>
<evidence type="ECO:0000256" key="5">
    <source>
        <dbReference type="ARBA" id="ARBA00023040"/>
    </source>
</evidence>
<keyword evidence="9" id="KW-0807">Transducer</keyword>
<dbReference type="Pfam" id="PF00001">
    <property type="entry name" value="7tm_1"/>
    <property type="match status" value="1"/>
</dbReference>
<keyword evidence="4 10" id="KW-1133">Transmembrane helix</keyword>
<keyword evidence="7" id="KW-0675">Receptor</keyword>
<reference evidence="12 13" key="1">
    <citation type="submission" date="2022-05" db="EMBL/GenBank/DDBJ databases">
        <authorList>
            <consortium name="Genoscope - CEA"/>
            <person name="William W."/>
        </authorList>
    </citation>
    <scope>NUCLEOTIDE SEQUENCE [LARGE SCALE GENOMIC DNA]</scope>
</reference>
<keyword evidence="8" id="KW-0325">Glycoprotein</keyword>